<evidence type="ECO:0000256" key="2">
    <source>
        <dbReference type="ARBA" id="ARBA00022490"/>
    </source>
</evidence>
<keyword evidence="2" id="KW-0963">Cytoplasm</keyword>
<keyword evidence="3" id="KW-0970">Cilium biogenesis/degradation</keyword>
<evidence type="ECO:0000256" key="9">
    <source>
        <dbReference type="ARBA" id="ARBA00038319"/>
    </source>
</evidence>
<name>A0A6P8WSV6_DROAB</name>
<evidence type="ECO:0000256" key="4">
    <source>
        <dbReference type="ARBA" id="ARBA00022846"/>
    </source>
</evidence>
<keyword evidence="5" id="KW-0969">Cilium</keyword>
<evidence type="ECO:0000256" key="5">
    <source>
        <dbReference type="ARBA" id="ARBA00023069"/>
    </source>
</evidence>
<organism evidence="11 12">
    <name type="scientific">Drosophila albomicans</name>
    <name type="common">Fruit fly</name>
    <dbReference type="NCBI Taxonomy" id="7291"/>
    <lineage>
        <taxon>Eukaryota</taxon>
        <taxon>Metazoa</taxon>
        <taxon>Ecdysozoa</taxon>
        <taxon>Arthropoda</taxon>
        <taxon>Hexapoda</taxon>
        <taxon>Insecta</taxon>
        <taxon>Pterygota</taxon>
        <taxon>Neoptera</taxon>
        <taxon>Endopterygota</taxon>
        <taxon>Diptera</taxon>
        <taxon>Brachycera</taxon>
        <taxon>Muscomorpha</taxon>
        <taxon>Ephydroidea</taxon>
        <taxon>Drosophilidae</taxon>
        <taxon>Drosophila</taxon>
    </lineage>
</organism>
<dbReference type="GO" id="GO:0035082">
    <property type="term" value="P:axoneme assembly"/>
    <property type="evidence" value="ECO:0007669"/>
    <property type="project" value="InterPro"/>
</dbReference>
<keyword evidence="6" id="KW-0206">Cytoskeleton</keyword>
<comment type="subcellular location">
    <subcellularLocation>
        <location evidence="8">Cell projection</location>
        <location evidence="8">Kinocilium</location>
    </subcellularLocation>
    <subcellularLocation>
        <location evidence="1">Cytoplasm</location>
        <location evidence="1">Cytoskeleton</location>
        <location evidence="1">Flagellum axoneme</location>
    </subcellularLocation>
</comment>
<evidence type="ECO:0000256" key="7">
    <source>
        <dbReference type="ARBA" id="ARBA00023273"/>
    </source>
</evidence>
<accession>A0A6P8WSV6</accession>
<dbReference type="OrthoDB" id="10258956at2759"/>
<sequence>MNVEYFSEGLECLMYSGRKLSPEQRILIENSLIVLMQENRFSGMYFWGRITATKNDYYIAFGYTNDCLKDRKYFYSLDQYQWQLLPFVQSPKIFQATVLAVEPFVGDPSLLTYVKLDPTFTIVANQVVNISRPEVVKLKEEERLAAIVFIISEECAICPRGALYKMVDGRVIPNQMFRGLNDLQIDNLSYYQLYRLPRNDLKTNLSKRSDYNYAIDFLDTIDGVIPLNQAFALNMQSNERIAVIKSCVWLGMTFFHKLNSRKHGFLYLGDGRKNFDLLFMY</sequence>
<dbReference type="PANTHER" id="PTHR22069">
    <property type="entry name" value="MITOCHONDRIAL RIBOSOMAL PROTEIN S18"/>
    <property type="match status" value="1"/>
</dbReference>
<comment type="similarity">
    <text evidence="9">Belongs to the flagellar radial spoke RSP9 family.</text>
</comment>
<dbReference type="CTD" id="221421"/>
<dbReference type="GO" id="GO:0044458">
    <property type="term" value="P:motile cilium assembly"/>
    <property type="evidence" value="ECO:0007669"/>
    <property type="project" value="TreeGrafter"/>
</dbReference>
<protein>
    <recommendedName>
        <fullName evidence="10">Radial spoke head protein 9 homolog</fullName>
    </recommendedName>
</protein>
<dbReference type="InterPro" id="IPR055316">
    <property type="entry name" value="RSP9"/>
</dbReference>
<reference evidence="12" key="1">
    <citation type="submission" date="2025-08" db="UniProtKB">
        <authorList>
            <consortium name="RefSeq"/>
        </authorList>
    </citation>
    <scope>IDENTIFICATION</scope>
    <source>
        <strain evidence="12">15112-1751.03</strain>
        <tissue evidence="12">Whole Adult</tissue>
    </source>
</reference>
<evidence type="ECO:0000256" key="1">
    <source>
        <dbReference type="ARBA" id="ARBA00004611"/>
    </source>
</evidence>
<dbReference type="RefSeq" id="XP_034101365.1">
    <property type="nucleotide sequence ID" value="XM_034245474.2"/>
</dbReference>
<evidence type="ECO:0000256" key="3">
    <source>
        <dbReference type="ARBA" id="ARBA00022794"/>
    </source>
</evidence>
<dbReference type="GeneID" id="117566030"/>
<dbReference type="GO" id="GO:0005930">
    <property type="term" value="C:axoneme"/>
    <property type="evidence" value="ECO:0007669"/>
    <property type="project" value="TreeGrafter"/>
</dbReference>
<dbReference type="PANTHER" id="PTHR22069:SF0">
    <property type="entry name" value="RADIAL SPOKE HEAD PROTEIN 9 HOMOLOG"/>
    <property type="match status" value="1"/>
</dbReference>
<dbReference type="Proteomes" id="UP000515160">
    <property type="component" value="Chromosome 2L"/>
</dbReference>
<dbReference type="AlphaFoldDB" id="A0A6P8WSV6"/>
<dbReference type="GO" id="GO:0060294">
    <property type="term" value="P:cilium movement involved in cell motility"/>
    <property type="evidence" value="ECO:0007669"/>
    <property type="project" value="TreeGrafter"/>
</dbReference>
<evidence type="ECO:0000313" key="11">
    <source>
        <dbReference type="Proteomes" id="UP000515160"/>
    </source>
</evidence>
<keyword evidence="7" id="KW-0966">Cell projection</keyword>
<gene>
    <name evidence="12" type="primary">LOC117566030</name>
</gene>
<dbReference type="GO" id="GO:0060091">
    <property type="term" value="C:kinocilium"/>
    <property type="evidence" value="ECO:0007669"/>
    <property type="project" value="UniProtKB-SubCell"/>
</dbReference>
<keyword evidence="4" id="KW-0282">Flagellum</keyword>
<proteinExistence type="inferred from homology"/>
<evidence type="ECO:0000256" key="10">
    <source>
        <dbReference type="ARBA" id="ARBA00041080"/>
    </source>
</evidence>
<keyword evidence="11" id="KW-1185">Reference proteome</keyword>
<evidence type="ECO:0000256" key="6">
    <source>
        <dbReference type="ARBA" id="ARBA00023212"/>
    </source>
</evidence>
<evidence type="ECO:0000256" key="8">
    <source>
        <dbReference type="ARBA" id="ARBA00037822"/>
    </source>
</evidence>
<evidence type="ECO:0000313" key="12">
    <source>
        <dbReference type="RefSeq" id="XP_034101365.1"/>
    </source>
</evidence>